<evidence type="ECO:0000313" key="2">
    <source>
        <dbReference type="Proteomes" id="UP000020529"/>
    </source>
</evidence>
<comment type="caution">
    <text evidence="1">The sequence shown here is derived from an EMBL/GenBank/DDBJ whole genome shotgun (WGS) entry which is preliminary data.</text>
</comment>
<dbReference type="AlphaFoldDB" id="A0A015TVY5"/>
<accession>A0A015TVY5</accession>
<proteinExistence type="predicted"/>
<dbReference type="Pfam" id="PF06603">
    <property type="entry name" value="UpxZ"/>
    <property type="match status" value="1"/>
</dbReference>
<dbReference type="Proteomes" id="UP000020529">
    <property type="component" value="Unassembled WGS sequence"/>
</dbReference>
<organism evidence="1 2">
    <name type="scientific">Bacteroides fragilis str. 3988T(B)14</name>
    <dbReference type="NCBI Taxonomy" id="1339315"/>
    <lineage>
        <taxon>Bacteria</taxon>
        <taxon>Pseudomonadati</taxon>
        <taxon>Bacteroidota</taxon>
        <taxon>Bacteroidia</taxon>
        <taxon>Bacteroidales</taxon>
        <taxon>Bacteroidaceae</taxon>
        <taxon>Bacteroides</taxon>
    </lineage>
</organism>
<dbReference type="Gene3D" id="1.25.40.810">
    <property type="entry name" value="UpxZ"/>
    <property type="match status" value="1"/>
</dbReference>
<dbReference type="PATRIC" id="fig|1339315.3.peg.2045"/>
<dbReference type="InterPro" id="IPR010570">
    <property type="entry name" value="UpxZ_fam"/>
</dbReference>
<reference evidence="1 2" key="1">
    <citation type="submission" date="2014-02" db="EMBL/GenBank/DDBJ databases">
        <authorList>
            <person name="Sears C."/>
            <person name="Carroll K."/>
            <person name="Sack B.R."/>
            <person name="Qadri F."/>
            <person name="Myers L.L."/>
            <person name="Chung G.-T."/>
            <person name="Escheverria P."/>
            <person name="Fraser C.M."/>
            <person name="Sadzewicz L."/>
            <person name="Shefchek K.A."/>
            <person name="Tallon L."/>
            <person name="Das S.P."/>
            <person name="Daugherty S."/>
            <person name="Mongodin E.F."/>
        </authorList>
    </citation>
    <scope>NUCLEOTIDE SEQUENCE [LARGE SCALE GENOMIC DNA]</scope>
    <source>
        <strain evidence="2">3988T(B)14</strain>
    </source>
</reference>
<sequence length="160" mass="18399">MNQVQNLQHIARELLYLGMDGSPIYTDHFRQLNTEVFRLSEALFSMKGATSEEEAAICLSLLMGYNATIYNDGDKESKIQSILDRSFAVLDHLPASLLKCQLLTYCYGEVFEEDLAQEAHQIMDSWKNRALSEEELEVMETLQTMEDNRYPCSEVEDCMH</sequence>
<name>A0A015TVY5_BACFG</name>
<protein>
    <submittedName>
        <fullName evidence="1">UpxZ of transcription anti-terminator antagonists family protein</fullName>
    </submittedName>
</protein>
<dbReference type="EMBL" id="JGCY01000256">
    <property type="protein sequence ID" value="EXY74926.1"/>
    <property type="molecule type" value="Genomic_DNA"/>
</dbReference>
<evidence type="ECO:0000313" key="1">
    <source>
        <dbReference type="EMBL" id="EXY74926.1"/>
    </source>
</evidence>
<gene>
    <name evidence="1" type="ORF">M124_1265</name>
</gene>
<dbReference type="SMR" id="A0A015TVY5"/>
<dbReference type="InterPro" id="IPR038533">
    <property type="entry name" value="UpxZ_sf"/>
</dbReference>
<dbReference type="RefSeq" id="WP_008768174.1">
    <property type="nucleotide sequence ID" value="NZ_JGCY01000256.1"/>
</dbReference>